<dbReference type="EMBL" id="JAOYFB010000036">
    <property type="protein sequence ID" value="KAK4019884.1"/>
    <property type="molecule type" value="Genomic_DNA"/>
</dbReference>
<name>A0ABR0A4E8_9CRUS</name>
<protein>
    <submittedName>
        <fullName evidence="1">Uncharacterized protein</fullName>
    </submittedName>
</protein>
<evidence type="ECO:0000313" key="1">
    <source>
        <dbReference type="EMBL" id="KAK4019884.1"/>
    </source>
</evidence>
<sequence length="86" mass="9730">MPEIGIQLSEISKIQAETLDGVDIFLQKIYDCFSSPSSSINNRVFFFVFLSISPQHPRYPDFQVSLISQPSSIPFSSSLWLLFIPS</sequence>
<dbReference type="Proteomes" id="UP001234178">
    <property type="component" value="Unassembled WGS sequence"/>
</dbReference>
<comment type="caution">
    <text evidence="1">The sequence shown here is derived from an EMBL/GenBank/DDBJ whole genome shotgun (WGS) entry which is preliminary data.</text>
</comment>
<proteinExistence type="predicted"/>
<evidence type="ECO:0000313" key="2">
    <source>
        <dbReference type="Proteomes" id="UP001234178"/>
    </source>
</evidence>
<gene>
    <name evidence="1" type="ORF">OUZ56_001886</name>
</gene>
<organism evidence="1 2">
    <name type="scientific">Daphnia magna</name>
    <dbReference type="NCBI Taxonomy" id="35525"/>
    <lineage>
        <taxon>Eukaryota</taxon>
        <taxon>Metazoa</taxon>
        <taxon>Ecdysozoa</taxon>
        <taxon>Arthropoda</taxon>
        <taxon>Crustacea</taxon>
        <taxon>Branchiopoda</taxon>
        <taxon>Diplostraca</taxon>
        <taxon>Cladocera</taxon>
        <taxon>Anomopoda</taxon>
        <taxon>Daphniidae</taxon>
        <taxon>Daphnia</taxon>
    </lineage>
</organism>
<keyword evidence="2" id="KW-1185">Reference proteome</keyword>
<reference evidence="1 2" key="1">
    <citation type="journal article" date="2023" name="Nucleic Acids Res.">
        <title>The hologenome of Daphnia magna reveals possible DNA methylation and microbiome-mediated evolution of the host genome.</title>
        <authorList>
            <person name="Chaturvedi A."/>
            <person name="Li X."/>
            <person name="Dhandapani V."/>
            <person name="Marshall H."/>
            <person name="Kissane S."/>
            <person name="Cuenca-Cambronero M."/>
            <person name="Asole G."/>
            <person name="Calvet F."/>
            <person name="Ruiz-Romero M."/>
            <person name="Marangio P."/>
            <person name="Guigo R."/>
            <person name="Rago D."/>
            <person name="Mirbahai L."/>
            <person name="Eastwood N."/>
            <person name="Colbourne J.K."/>
            <person name="Zhou J."/>
            <person name="Mallon E."/>
            <person name="Orsini L."/>
        </authorList>
    </citation>
    <scope>NUCLEOTIDE SEQUENCE [LARGE SCALE GENOMIC DNA]</scope>
    <source>
        <strain evidence="1">LRV0_1</strain>
    </source>
</reference>
<accession>A0ABR0A4E8</accession>